<accession>A0A2P2IY20</accession>
<reference evidence="1" key="1">
    <citation type="submission" date="2018-02" db="EMBL/GenBank/DDBJ databases">
        <title>Rhizophora mucronata_Transcriptome.</title>
        <authorList>
            <person name="Meera S.P."/>
            <person name="Sreeshan A."/>
            <person name="Augustine A."/>
        </authorList>
    </citation>
    <scope>NUCLEOTIDE SEQUENCE</scope>
    <source>
        <tissue evidence="1">Leaf</tissue>
    </source>
</reference>
<sequence length="49" mass="5690">MATKCLSSPRLWNPRFSACLVPHAIQNLKLEICDFSTSCIWFFASWKKL</sequence>
<dbReference type="EMBL" id="GGEC01005636">
    <property type="protein sequence ID" value="MBW86119.1"/>
    <property type="molecule type" value="Transcribed_RNA"/>
</dbReference>
<name>A0A2P2IY20_RHIMU</name>
<protein>
    <submittedName>
        <fullName evidence="1">Uncharacterized protein</fullName>
    </submittedName>
</protein>
<proteinExistence type="predicted"/>
<dbReference type="AlphaFoldDB" id="A0A2P2IY20"/>
<evidence type="ECO:0000313" key="1">
    <source>
        <dbReference type="EMBL" id="MBW86119.1"/>
    </source>
</evidence>
<organism evidence="1">
    <name type="scientific">Rhizophora mucronata</name>
    <name type="common">Asiatic mangrove</name>
    <dbReference type="NCBI Taxonomy" id="61149"/>
    <lineage>
        <taxon>Eukaryota</taxon>
        <taxon>Viridiplantae</taxon>
        <taxon>Streptophyta</taxon>
        <taxon>Embryophyta</taxon>
        <taxon>Tracheophyta</taxon>
        <taxon>Spermatophyta</taxon>
        <taxon>Magnoliopsida</taxon>
        <taxon>eudicotyledons</taxon>
        <taxon>Gunneridae</taxon>
        <taxon>Pentapetalae</taxon>
        <taxon>rosids</taxon>
        <taxon>fabids</taxon>
        <taxon>Malpighiales</taxon>
        <taxon>Rhizophoraceae</taxon>
        <taxon>Rhizophora</taxon>
    </lineage>
</organism>